<dbReference type="Gene3D" id="1.20.120.450">
    <property type="entry name" value="dinb family like domain"/>
    <property type="match status" value="1"/>
</dbReference>
<sequence>MSSHPVLPVLDNLARVVVATTPEQEHTPTPCTGLDVVALRQHLLGGMGYFSLAFADPAGDQRPDPRAYAGPTEAAVLVAELEQLSTTVRTALADGVESVLVQVPALGGTFQGDYVLSMLAAETVVHGWDLARATGQEWDPSPAASELAYSLLADQIKPEFRGEGLPFAHEVPVSADASALDRLLGFAGRSPGWTPSSGN</sequence>
<dbReference type="SUPFAM" id="SSF109854">
    <property type="entry name" value="DinB/YfiT-like putative metalloenzymes"/>
    <property type="match status" value="1"/>
</dbReference>
<feature type="domain" description="Mycothiol-dependent maleylpyruvate isomerase metal-binding" evidence="1">
    <location>
        <begin position="10"/>
        <end position="131"/>
    </location>
</feature>
<dbReference type="EMBL" id="BAABJM010000002">
    <property type="protein sequence ID" value="GAA5054997.1"/>
    <property type="molecule type" value="Genomic_DNA"/>
</dbReference>
<dbReference type="Proteomes" id="UP001500603">
    <property type="component" value="Unassembled WGS sequence"/>
</dbReference>
<dbReference type="InterPro" id="IPR024344">
    <property type="entry name" value="MDMPI_metal-binding"/>
</dbReference>
<proteinExistence type="predicted"/>
<dbReference type="InterPro" id="IPR034660">
    <property type="entry name" value="DinB/YfiT-like"/>
</dbReference>
<dbReference type="RefSeq" id="WP_345496008.1">
    <property type="nucleotide sequence ID" value="NZ_BAABJM010000002.1"/>
</dbReference>
<organism evidence="2 3">
    <name type="scientific">Nocardia callitridis</name>
    <dbReference type="NCBI Taxonomy" id="648753"/>
    <lineage>
        <taxon>Bacteria</taxon>
        <taxon>Bacillati</taxon>
        <taxon>Actinomycetota</taxon>
        <taxon>Actinomycetes</taxon>
        <taxon>Mycobacteriales</taxon>
        <taxon>Nocardiaceae</taxon>
        <taxon>Nocardia</taxon>
    </lineage>
</organism>
<evidence type="ECO:0000313" key="2">
    <source>
        <dbReference type="EMBL" id="GAA5054997.1"/>
    </source>
</evidence>
<keyword evidence="3" id="KW-1185">Reference proteome</keyword>
<protein>
    <submittedName>
        <fullName evidence="2">TIGR03086 family metal-binding protein</fullName>
    </submittedName>
</protein>
<dbReference type="NCBIfam" id="TIGR03083">
    <property type="entry name" value="maleylpyruvate isomerase family mycothiol-dependent enzyme"/>
    <property type="match status" value="1"/>
</dbReference>
<evidence type="ECO:0000313" key="3">
    <source>
        <dbReference type="Proteomes" id="UP001500603"/>
    </source>
</evidence>
<comment type="caution">
    <text evidence="2">The sequence shown here is derived from an EMBL/GenBank/DDBJ whole genome shotgun (WGS) entry which is preliminary data.</text>
</comment>
<dbReference type="InterPro" id="IPR017517">
    <property type="entry name" value="Maleyloyr_isom"/>
</dbReference>
<accession>A0ABP9KAT9</accession>
<dbReference type="InterPro" id="IPR017520">
    <property type="entry name" value="CHP03086"/>
</dbReference>
<gene>
    <name evidence="2" type="ORF">GCM10023318_30570</name>
</gene>
<dbReference type="NCBIfam" id="TIGR03086">
    <property type="entry name" value="TIGR03086 family metal-binding protein"/>
    <property type="match status" value="1"/>
</dbReference>
<name>A0ABP9KAT9_9NOCA</name>
<evidence type="ECO:0000259" key="1">
    <source>
        <dbReference type="Pfam" id="PF11716"/>
    </source>
</evidence>
<dbReference type="Pfam" id="PF11716">
    <property type="entry name" value="MDMPI_N"/>
    <property type="match status" value="1"/>
</dbReference>
<reference evidence="3" key="1">
    <citation type="journal article" date="2019" name="Int. J. Syst. Evol. Microbiol.">
        <title>The Global Catalogue of Microorganisms (GCM) 10K type strain sequencing project: providing services to taxonomists for standard genome sequencing and annotation.</title>
        <authorList>
            <consortium name="The Broad Institute Genomics Platform"/>
            <consortium name="The Broad Institute Genome Sequencing Center for Infectious Disease"/>
            <person name="Wu L."/>
            <person name="Ma J."/>
        </authorList>
    </citation>
    <scope>NUCLEOTIDE SEQUENCE [LARGE SCALE GENOMIC DNA]</scope>
    <source>
        <strain evidence="3">JCM 18298</strain>
    </source>
</reference>